<dbReference type="EMBL" id="JAGQLF010000001">
    <property type="protein sequence ID" value="MCA9386427.1"/>
    <property type="molecule type" value="Genomic_DNA"/>
</dbReference>
<accession>A0A955RLJ4</accession>
<dbReference type="NCBIfam" id="NF005559">
    <property type="entry name" value="PRK07231.1"/>
    <property type="match status" value="1"/>
</dbReference>
<dbReference type="PRINTS" id="PR00080">
    <property type="entry name" value="SDRFAMILY"/>
</dbReference>
<dbReference type="PANTHER" id="PTHR42760:SF40">
    <property type="entry name" value="3-OXOACYL-[ACYL-CARRIER-PROTEIN] REDUCTASE, CHLOROPLASTIC"/>
    <property type="match status" value="1"/>
</dbReference>
<dbReference type="AlphaFoldDB" id="A0A955RLJ4"/>
<proteinExistence type="inferred from homology"/>
<dbReference type="EC" id="1.1.1.47" evidence="2"/>
<name>A0A955RLJ4_9BACT</name>
<keyword evidence="2" id="KW-0560">Oxidoreductase</keyword>
<dbReference type="InterPro" id="IPR002347">
    <property type="entry name" value="SDR_fam"/>
</dbReference>
<dbReference type="GO" id="GO:0047936">
    <property type="term" value="F:glucose 1-dehydrogenase [NAD(P)+] activity"/>
    <property type="evidence" value="ECO:0007669"/>
    <property type="project" value="UniProtKB-EC"/>
</dbReference>
<dbReference type="Pfam" id="PF13561">
    <property type="entry name" value="adh_short_C2"/>
    <property type="match status" value="1"/>
</dbReference>
<protein>
    <submittedName>
        <fullName evidence="2">Glucose 1-dehydrogenase</fullName>
        <ecNumber evidence="2">1.1.1.47</ecNumber>
    </submittedName>
</protein>
<dbReference type="Gene3D" id="3.40.50.720">
    <property type="entry name" value="NAD(P)-binding Rossmann-like Domain"/>
    <property type="match status" value="1"/>
</dbReference>
<dbReference type="Proteomes" id="UP000714915">
    <property type="component" value="Unassembled WGS sequence"/>
</dbReference>
<comment type="similarity">
    <text evidence="1">Belongs to the short-chain dehydrogenases/reductases (SDR) family.</text>
</comment>
<dbReference type="GO" id="GO:0030497">
    <property type="term" value="P:fatty acid elongation"/>
    <property type="evidence" value="ECO:0007669"/>
    <property type="project" value="TreeGrafter"/>
</dbReference>
<dbReference type="InterPro" id="IPR036291">
    <property type="entry name" value="NAD(P)-bd_dom_sf"/>
</dbReference>
<comment type="caution">
    <text evidence="2">The sequence shown here is derived from an EMBL/GenBank/DDBJ whole genome shotgun (WGS) entry which is preliminary data.</text>
</comment>
<dbReference type="FunFam" id="3.40.50.720:FF:000084">
    <property type="entry name" value="Short-chain dehydrogenase reductase"/>
    <property type="match status" value="1"/>
</dbReference>
<reference evidence="2" key="1">
    <citation type="submission" date="2020-04" db="EMBL/GenBank/DDBJ databases">
        <authorList>
            <person name="Zhang T."/>
        </authorList>
    </citation>
    <scope>NUCLEOTIDE SEQUENCE</scope>
    <source>
        <strain evidence="2">HKST-UBA09</strain>
    </source>
</reference>
<evidence type="ECO:0000313" key="3">
    <source>
        <dbReference type="Proteomes" id="UP000714915"/>
    </source>
</evidence>
<gene>
    <name evidence="2" type="ORF">KC669_00150</name>
</gene>
<evidence type="ECO:0000313" key="2">
    <source>
        <dbReference type="EMBL" id="MCA9386427.1"/>
    </source>
</evidence>
<dbReference type="PRINTS" id="PR00081">
    <property type="entry name" value="GDHRDH"/>
</dbReference>
<dbReference type="PANTHER" id="PTHR42760">
    <property type="entry name" value="SHORT-CHAIN DEHYDROGENASES/REDUCTASES FAMILY MEMBER"/>
    <property type="match status" value="1"/>
</dbReference>
<dbReference type="SUPFAM" id="SSF51735">
    <property type="entry name" value="NAD(P)-binding Rossmann-fold domains"/>
    <property type="match status" value="1"/>
</dbReference>
<organism evidence="2 3">
    <name type="scientific">Candidatus Dojkabacteria bacterium</name>
    <dbReference type="NCBI Taxonomy" id="2099670"/>
    <lineage>
        <taxon>Bacteria</taxon>
        <taxon>Candidatus Dojkabacteria</taxon>
    </lineage>
</organism>
<reference evidence="2" key="2">
    <citation type="journal article" date="2021" name="Microbiome">
        <title>Successional dynamics and alternative stable states in a saline activated sludge microbial community over 9 years.</title>
        <authorList>
            <person name="Wang Y."/>
            <person name="Ye J."/>
            <person name="Ju F."/>
            <person name="Liu L."/>
            <person name="Boyd J.A."/>
            <person name="Deng Y."/>
            <person name="Parks D.H."/>
            <person name="Jiang X."/>
            <person name="Yin X."/>
            <person name="Woodcroft B.J."/>
            <person name="Tyson G.W."/>
            <person name="Hugenholtz P."/>
            <person name="Polz M.F."/>
            <person name="Zhang T."/>
        </authorList>
    </citation>
    <scope>NUCLEOTIDE SEQUENCE</scope>
    <source>
        <strain evidence="2">HKST-UBA09</strain>
    </source>
</reference>
<evidence type="ECO:0000256" key="1">
    <source>
        <dbReference type="ARBA" id="ARBA00006484"/>
    </source>
</evidence>
<sequence length="247" mass="26860">MKLKDKVALITGSSRGIGKAIAIEFAKEGANIVLNYTNSDPEKINSLVNEIKGLGTEVIAIKCDVSNESDVKNMIQETIEKFGRLDILVNNAGVVFDVPLFEKSMEDWNKTLSVNLTGTFMCSKYAAIEMMKNKSGNIINISSTNGINTFSPEAIDYDATKAGVVVLTKNFAKELAPNIRVNAIAPGWINTDMNADLPKDYVVEETEKIYVKRFAKPEEIAKVALFLASDDASFVNGSVLIADGGHD</sequence>